<evidence type="ECO:0000256" key="1">
    <source>
        <dbReference type="ARBA" id="ARBA00010203"/>
    </source>
</evidence>
<gene>
    <name evidence="8" type="ORF">HMPREF1222_01045</name>
</gene>
<dbReference type="AlphaFoldDB" id="S3LS21"/>
<evidence type="ECO:0000256" key="5">
    <source>
        <dbReference type="ARBA" id="ARBA00022691"/>
    </source>
</evidence>
<dbReference type="EC" id="2.1.1.113" evidence="2"/>
<dbReference type="EMBL" id="ATFC01000007">
    <property type="protein sequence ID" value="EPF47222.1"/>
    <property type="molecule type" value="Genomic_DNA"/>
</dbReference>
<keyword evidence="5" id="KW-0949">S-adenosyl-L-methionine</keyword>
<dbReference type="GO" id="GO:0015667">
    <property type="term" value="F:site-specific DNA-methyltransferase (cytosine-N4-specific) activity"/>
    <property type="evidence" value="ECO:0007669"/>
    <property type="project" value="UniProtKB-EC"/>
</dbReference>
<dbReference type="HOGENOM" id="CLU_027633_1_0_12"/>
<organism evidence="8 9">
    <name type="scientific">Treponema vincentii F0403</name>
    <dbReference type="NCBI Taxonomy" id="1125702"/>
    <lineage>
        <taxon>Bacteria</taxon>
        <taxon>Pseudomonadati</taxon>
        <taxon>Spirochaetota</taxon>
        <taxon>Spirochaetia</taxon>
        <taxon>Spirochaetales</taxon>
        <taxon>Treponemataceae</taxon>
        <taxon>Treponema</taxon>
    </lineage>
</organism>
<accession>S3LS21</accession>
<protein>
    <recommendedName>
        <fullName evidence="2">site-specific DNA-methyltransferase (cytosine-N(4)-specific)</fullName>
        <ecNumber evidence="2">2.1.1.113</ecNumber>
    </recommendedName>
</protein>
<name>S3LS21_9SPIR</name>
<reference evidence="8 9" key="1">
    <citation type="submission" date="2013-04" db="EMBL/GenBank/DDBJ databases">
        <title>The Genome Sequence of Treponema vincentii F0403.</title>
        <authorList>
            <consortium name="The Broad Institute Genomics Platform"/>
            <person name="Earl A."/>
            <person name="Ward D."/>
            <person name="Feldgarden M."/>
            <person name="Gevers D."/>
            <person name="Leonetti C."/>
            <person name="Izard J."/>
            <person name="Walker B."/>
            <person name="Young S."/>
            <person name="Zeng Q."/>
            <person name="Gargeya S."/>
            <person name="Fitzgerald M."/>
            <person name="Haas B."/>
            <person name="Abouelleil A."/>
            <person name="Allen A.W."/>
            <person name="Alvarado L."/>
            <person name="Arachchi H.M."/>
            <person name="Berlin A.M."/>
            <person name="Chapman S.B."/>
            <person name="Gainer-Dewar J."/>
            <person name="Goldberg J."/>
            <person name="Griggs A."/>
            <person name="Gujja S."/>
            <person name="Hansen M."/>
            <person name="Howarth C."/>
            <person name="Imamovic A."/>
            <person name="Ireland A."/>
            <person name="Larimer J."/>
            <person name="McCowan C."/>
            <person name="Murphy C."/>
            <person name="Pearson M."/>
            <person name="Poon T.W."/>
            <person name="Priest M."/>
            <person name="Roberts A."/>
            <person name="Saif S."/>
            <person name="Shea T."/>
            <person name="Sisk P."/>
            <person name="Sykes S."/>
            <person name="Wortman J."/>
            <person name="Nusbaum C."/>
            <person name="Birren B."/>
        </authorList>
    </citation>
    <scope>NUCLEOTIDE SEQUENCE [LARGE SCALE GENOMIC DNA]</scope>
    <source>
        <strain evidence="8 9">F0403</strain>
    </source>
</reference>
<proteinExistence type="inferred from homology"/>
<dbReference type="GO" id="GO:0003677">
    <property type="term" value="F:DNA binding"/>
    <property type="evidence" value="ECO:0007669"/>
    <property type="project" value="InterPro"/>
</dbReference>
<keyword evidence="9" id="KW-1185">Reference proteome</keyword>
<dbReference type="Proteomes" id="UP000014605">
    <property type="component" value="Unassembled WGS sequence"/>
</dbReference>
<comment type="catalytic activity">
    <reaction evidence="7">
        <text>a 2'-deoxycytidine in DNA + S-adenosyl-L-methionine = an N(4)-methyl-2'-deoxycytidine in DNA + S-adenosyl-L-homocysteine + H(+)</text>
        <dbReference type="Rhea" id="RHEA:16857"/>
        <dbReference type="Rhea" id="RHEA-COMP:11369"/>
        <dbReference type="Rhea" id="RHEA-COMP:13674"/>
        <dbReference type="ChEBI" id="CHEBI:15378"/>
        <dbReference type="ChEBI" id="CHEBI:57856"/>
        <dbReference type="ChEBI" id="CHEBI:59789"/>
        <dbReference type="ChEBI" id="CHEBI:85452"/>
        <dbReference type="ChEBI" id="CHEBI:137933"/>
        <dbReference type="EC" id="2.1.1.113"/>
    </reaction>
</comment>
<dbReference type="PATRIC" id="fig|1125702.3.peg.1083"/>
<evidence type="ECO:0000256" key="6">
    <source>
        <dbReference type="ARBA" id="ARBA00022747"/>
    </source>
</evidence>
<evidence type="ECO:0000313" key="9">
    <source>
        <dbReference type="Proteomes" id="UP000014605"/>
    </source>
</evidence>
<evidence type="ECO:0000256" key="4">
    <source>
        <dbReference type="ARBA" id="ARBA00022679"/>
    </source>
</evidence>
<dbReference type="InterPro" id="IPR017985">
    <property type="entry name" value="MeTrfase_CN4_CS"/>
</dbReference>
<comment type="similarity">
    <text evidence="1">Belongs to the N(4)/N(6)-methyltransferase family. N(4) subfamily.</text>
</comment>
<evidence type="ECO:0000256" key="3">
    <source>
        <dbReference type="ARBA" id="ARBA00022603"/>
    </source>
</evidence>
<keyword evidence="6" id="KW-0680">Restriction system</keyword>
<comment type="caution">
    <text evidence="8">The sequence shown here is derived from an EMBL/GenBank/DDBJ whole genome shotgun (WGS) entry which is preliminary data.</text>
</comment>
<dbReference type="InterPro" id="IPR029063">
    <property type="entry name" value="SAM-dependent_MTases_sf"/>
</dbReference>
<dbReference type="PROSITE" id="PS00093">
    <property type="entry name" value="N4_MTASE"/>
    <property type="match status" value="1"/>
</dbReference>
<dbReference type="GO" id="GO:0032259">
    <property type="term" value="P:methylation"/>
    <property type="evidence" value="ECO:0007669"/>
    <property type="project" value="UniProtKB-KW"/>
</dbReference>
<dbReference type="SUPFAM" id="SSF53335">
    <property type="entry name" value="S-adenosyl-L-methionine-dependent methyltransferases"/>
    <property type="match status" value="1"/>
</dbReference>
<evidence type="ECO:0000256" key="2">
    <source>
        <dbReference type="ARBA" id="ARBA00012185"/>
    </source>
</evidence>
<keyword evidence="3" id="KW-0489">Methyltransferase</keyword>
<evidence type="ECO:0000256" key="7">
    <source>
        <dbReference type="ARBA" id="ARBA00049120"/>
    </source>
</evidence>
<evidence type="ECO:0000313" key="8">
    <source>
        <dbReference type="EMBL" id="EPF47222.1"/>
    </source>
</evidence>
<keyword evidence="4" id="KW-0808">Transferase</keyword>
<dbReference type="GO" id="GO:0009307">
    <property type="term" value="P:DNA restriction-modification system"/>
    <property type="evidence" value="ECO:0007669"/>
    <property type="project" value="UniProtKB-KW"/>
</dbReference>
<sequence length="408" mass="47443">MYKVIRNDKYDFVGSSYSDAYPNLHKYPATMLPQIGIDLFKEFNIKANSLLDPYCGSGSSFTVGLDRGVKEMYGFDLNPLAVLISKAKFTKLVPEKIESIRKDLRYKVYDFIKYEKNIIDIEVPQFFNIDFWFSKNTSKSLTVLKKFIDKIELEYRRLFLLPFSETARECSYTRNNEFKLYKMREKDVLSFNPDVYAMYFYKLQVISHIYVAYYLPKLNNIETIEIKNGCFYGDDKKFDVVLTSPPYGDSKTTVAYGQFSFFGNQWIGVKDARKVDNMLMGGTTVKDLYSKGIMKNYICEIAKKSKKRALEVSSFYFDLEKSIKFVAKSINRKGKAIYVVGNRCVKDIQLPTDQFVAEQFEYNGFKHCTTYERLLGNKSMPLKNSPTNIAGQRKGTMTKEYIVVCEKY</sequence>
<dbReference type="Gene3D" id="3.40.50.150">
    <property type="entry name" value="Vaccinia Virus protein VP39"/>
    <property type="match status" value="2"/>
</dbReference>